<dbReference type="Pfam" id="PF01128">
    <property type="entry name" value="IspD"/>
    <property type="match status" value="1"/>
</dbReference>
<gene>
    <name evidence="4" type="primary">ispD</name>
    <name evidence="5" type="ORF">SAMN02745189_02018</name>
</gene>
<name>A0A1M7I3Q2_9BACL</name>
<keyword evidence="2 4" id="KW-0548">Nucleotidyltransferase</keyword>
<feature type="site" description="Transition state stabilizer" evidence="4">
    <location>
        <position position="23"/>
    </location>
</feature>
<dbReference type="EC" id="2.7.7.60" evidence="4"/>
<proteinExistence type="inferred from homology"/>
<evidence type="ECO:0000313" key="6">
    <source>
        <dbReference type="Proteomes" id="UP000184206"/>
    </source>
</evidence>
<dbReference type="UniPathway" id="UPA00056">
    <property type="reaction ID" value="UER00093"/>
</dbReference>
<evidence type="ECO:0000256" key="4">
    <source>
        <dbReference type="HAMAP-Rule" id="MF_00108"/>
    </source>
</evidence>
<dbReference type="InterPro" id="IPR001228">
    <property type="entry name" value="IspD"/>
</dbReference>
<organism evidence="5 6">
    <name type="scientific">Lacicoccus alkaliphilus DSM 16010</name>
    <dbReference type="NCBI Taxonomy" id="1123231"/>
    <lineage>
        <taxon>Bacteria</taxon>
        <taxon>Bacillati</taxon>
        <taxon>Bacillota</taxon>
        <taxon>Bacilli</taxon>
        <taxon>Bacillales</taxon>
        <taxon>Salinicoccaceae</taxon>
        <taxon>Lacicoccus</taxon>
    </lineage>
</organism>
<dbReference type="HAMAP" id="MF_00108">
    <property type="entry name" value="IspD"/>
    <property type="match status" value="1"/>
</dbReference>
<dbReference type="STRING" id="1123231.SAMN02745189_02018"/>
<dbReference type="GO" id="GO:0050518">
    <property type="term" value="F:2-C-methyl-D-erythritol 4-phosphate cytidylyltransferase activity"/>
    <property type="evidence" value="ECO:0007669"/>
    <property type="project" value="UniProtKB-UniRule"/>
</dbReference>
<keyword evidence="3 4" id="KW-0414">Isoprene biosynthesis</keyword>
<comment type="function">
    <text evidence="4">Catalyzes the formation of 4-diphosphocytidyl-2-C-methyl-D-erythritol from CTP and 2-C-methyl-D-erythritol 4-phosphate (MEP).</text>
</comment>
<dbReference type="FunFam" id="3.90.550.10:FF:000003">
    <property type="entry name" value="2-C-methyl-D-erythritol 4-phosphate cytidylyltransferase"/>
    <property type="match status" value="1"/>
</dbReference>
<evidence type="ECO:0000256" key="3">
    <source>
        <dbReference type="ARBA" id="ARBA00023229"/>
    </source>
</evidence>
<sequence length="228" mass="25467">MMAYIAIIPAAGLGSRMGYNKNKVFIELNGRSVIERTVGLFQSDVNCNGIYLATREDEVEMVKKELSAHPKVKGIFTGGRERQDSIYNVLKKIPESDYVFIHDGARPFAGIDLLERVYEAVTRHKAVICGVKVKDTIKRTDGSKVMATLDREELLITHTPQAFDYELIKAAHENARRNNLAVTDDSSMVEALGEAVHIVESDYNNIKITTREDLIIAESIIAGRGERK</sequence>
<dbReference type="InterPro" id="IPR034683">
    <property type="entry name" value="IspD/TarI"/>
</dbReference>
<dbReference type="SUPFAM" id="SSF53448">
    <property type="entry name" value="Nucleotide-diphospho-sugar transferases"/>
    <property type="match status" value="1"/>
</dbReference>
<evidence type="ECO:0000313" key="5">
    <source>
        <dbReference type="EMBL" id="SHM35298.1"/>
    </source>
</evidence>
<comment type="pathway">
    <text evidence="4">Isoprenoid biosynthesis; isopentenyl diphosphate biosynthesis via DXP pathway; isopentenyl diphosphate from 1-deoxy-D-xylulose 5-phosphate: step 2/6.</text>
</comment>
<reference evidence="5 6" key="1">
    <citation type="submission" date="2016-11" db="EMBL/GenBank/DDBJ databases">
        <authorList>
            <person name="Jaros S."/>
            <person name="Januszkiewicz K."/>
            <person name="Wedrychowicz H."/>
        </authorList>
    </citation>
    <scope>NUCLEOTIDE SEQUENCE [LARGE SCALE GENOMIC DNA]</scope>
    <source>
        <strain evidence="5 6">DSM 16010</strain>
    </source>
</reference>
<feature type="site" description="Positions MEP for the nucleophilic attack" evidence="4">
    <location>
        <position position="207"/>
    </location>
</feature>
<dbReference type="GO" id="GO:0019288">
    <property type="term" value="P:isopentenyl diphosphate biosynthetic process, methylerythritol 4-phosphate pathway"/>
    <property type="evidence" value="ECO:0007669"/>
    <property type="project" value="UniProtKB-UniRule"/>
</dbReference>
<dbReference type="InterPro" id="IPR029044">
    <property type="entry name" value="Nucleotide-diphossugar_trans"/>
</dbReference>
<dbReference type="Gene3D" id="3.90.550.10">
    <property type="entry name" value="Spore Coat Polysaccharide Biosynthesis Protein SpsA, Chain A"/>
    <property type="match status" value="1"/>
</dbReference>
<comment type="catalytic activity">
    <reaction evidence="4">
        <text>2-C-methyl-D-erythritol 4-phosphate + CTP + H(+) = 4-CDP-2-C-methyl-D-erythritol + diphosphate</text>
        <dbReference type="Rhea" id="RHEA:13429"/>
        <dbReference type="ChEBI" id="CHEBI:15378"/>
        <dbReference type="ChEBI" id="CHEBI:33019"/>
        <dbReference type="ChEBI" id="CHEBI:37563"/>
        <dbReference type="ChEBI" id="CHEBI:57823"/>
        <dbReference type="ChEBI" id="CHEBI:58262"/>
        <dbReference type="EC" id="2.7.7.60"/>
    </reaction>
</comment>
<dbReference type="PANTHER" id="PTHR32125:SF4">
    <property type="entry name" value="2-C-METHYL-D-ERYTHRITOL 4-PHOSPHATE CYTIDYLYLTRANSFERASE, CHLOROPLASTIC"/>
    <property type="match status" value="1"/>
</dbReference>
<keyword evidence="1 4" id="KW-0808">Transferase</keyword>
<dbReference type="AlphaFoldDB" id="A0A1M7I3Q2"/>
<dbReference type="Proteomes" id="UP000184206">
    <property type="component" value="Unassembled WGS sequence"/>
</dbReference>
<protein>
    <recommendedName>
        <fullName evidence="4">2-C-methyl-D-erythritol 4-phosphate cytidylyltransferase</fullName>
        <ecNumber evidence="4">2.7.7.60</ecNumber>
    </recommendedName>
    <alternativeName>
        <fullName evidence="4">4-diphosphocytidyl-2C-methyl-D-erythritol synthase</fullName>
    </alternativeName>
    <alternativeName>
        <fullName evidence="4">MEP cytidylyltransferase</fullName>
        <shortName evidence="4">MCT</shortName>
    </alternativeName>
</protein>
<dbReference type="NCBIfam" id="TIGR00453">
    <property type="entry name" value="ispD"/>
    <property type="match status" value="1"/>
</dbReference>
<evidence type="ECO:0000256" key="1">
    <source>
        <dbReference type="ARBA" id="ARBA00022679"/>
    </source>
</evidence>
<feature type="site" description="Transition state stabilizer" evidence="4">
    <location>
        <position position="16"/>
    </location>
</feature>
<dbReference type="PANTHER" id="PTHR32125">
    <property type="entry name" value="2-C-METHYL-D-ERYTHRITOL 4-PHOSPHATE CYTIDYLYLTRANSFERASE, CHLOROPLASTIC"/>
    <property type="match status" value="1"/>
</dbReference>
<dbReference type="CDD" id="cd02516">
    <property type="entry name" value="CDP-ME_synthetase"/>
    <property type="match status" value="1"/>
</dbReference>
<feature type="site" description="Positions MEP for the nucleophilic attack" evidence="4">
    <location>
        <position position="151"/>
    </location>
</feature>
<dbReference type="EMBL" id="FRCF01000009">
    <property type="protein sequence ID" value="SHM35298.1"/>
    <property type="molecule type" value="Genomic_DNA"/>
</dbReference>
<comment type="similarity">
    <text evidence="4">Belongs to the IspD/TarI cytidylyltransferase family. IspD subfamily.</text>
</comment>
<keyword evidence="6" id="KW-1185">Reference proteome</keyword>
<evidence type="ECO:0000256" key="2">
    <source>
        <dbReference type="ARBA" id="ARBA00022695"/>
    </source>
</evidence>
<dbReference type="InterPro" id="IPR050088">
    <property type="entry name" value="IspD/TarI_cytidylyltransf_bact"/>
</dbReference>
<accession>A0A1M7I3Q2</accession>